<feature type="compositionally biased region" description="Basic and acidic residues" evidence="1">
    <location>
        <begin position="128"/>
        <end position="137"/>
    </location>
</feature>
<dbReference type="EMBL" id="JBBPDW010000013">
    <property type="protein sequence ID" value="KAK7547024.1"/>
    <property type="molecule type" value="Genomic_DNA"/>
</dbReference>
<feature type="compositionally biased region" description="Basic and acidic residues" evidence="1">
    <location>
        <begin position="1069"/>
        <end position="1093"/>
    </location>
</feature>
<accession>A0ABR1ME86</accession>
<evidence type="ECO:0000313" key="2">
    <source>
        <dbReference type="EMBL" id="KAK7547024.1"/>
    </source>
</evidence>
<gene>
    <name evidence="2" type="ORF">IWX46DRAFT_65838</name>
</gene>
<feature type="region of interest" description="Disordered" evidence="1">
    <location>
        <begin position="1069"/>
        <end position="1109"/>
    </location>
</feature>
<proteinExistence type="predicted"/>
<feature type="region of interest" description="Disordered" evidence="1">
    <location>
        <begin position="128"/>
        <end position="156"/>
    </location>
</feature>
<keyword evidence="3" id="KW-1185">Reference proteome</keyword>
<feature type="compositionally biased region" description="Acidic residues" evidence="1">
    <location>
        <begin position="1"/>
        <end position="16"/>
    </location>
</feature>
<protein>
    <submittedName>
        <fullName evidence="2">Uncharacterized protein</fullName>
    </submittedName>
</protein>
<evidence type="ECO:0000313" key="3">
    <source>
        <dbReference type="Proteomes" id="UP001365128"/>
    </source>
</evidence>
<feature type="compositionally biased region" description="Basic residues" evidence="1">
    <location>
        <begin position="733"/>
        <end position="743"/>
    </location>
</feature>
<feature type="compositionally biased region" description="Polar residues" evidence="1">
    <location>
        <begin position="1095"/>
        <end position="1109"/>
    </location>
</feature>
<name>A0ABR1ME86_9PEZI</name>
<feature type="region of interest" description="Disordered" evidence="1">
    <location>
        <begin position="707"/>
        <end position="771"/>
    </location>
</feature>
<comment type="caution">
    <text evidence="2">The sequence shown here is derived from an EMBL/GenBank/DDBJ whole genome shotgun (WGS) entry which is preliminary data.</text>
</comment>
<reference evidence="2 3" key="1">
    <citation type="submission" date="2024-04" db="EMBL/GenBank/DDBJ databases">
        <title>Phyllosticta paracitricarpa is synonymous to the EU quarantine fungus P. citricarpa based on phylogenomic analyses.</title>
        <authorList>
            <consortium name="Lawrence Berkeley National Laboratory"/>
            <person name="Van Ingen-Buijs V.A."/>
            <person name="Van Westerhoven A.C."/>
            <person name="Haridas S."/>
            <person name="Skiadas P."/>
            <person name="Martin F."/>
            <person name="Groenewald J.Z."/>
            <person name="Crous P.W."/>
            <person name="Seidl M.F."/>
        </authorList>
    </citation>
    <scope>NUCLEOTIDE SEQUENCE [LARGE SCALE GENOMIC DNA]</scope>
    <source>
        <strain evidence="2 3">CBS 122670</strain>
    </source>
</reference>
<feature type="compositionally biased region" description="Polar residues" evidence="1">
    <location>
        <begin position="488"/>
        <end position="499"/>
    </location>
</feature>
<feature type="compositionally biased region" description="Low complexity" evidence="1">
    <location>
        <begin position="475"/>
        <end position="487"/>
    </location>
</feature>
<dbReference type="Proteomes" id="UP001365128">
    <property type="component" value="Unassembled WGS sequence"/>
</dbReference>
<evidence type="ECO:0000256" key="1">
    <source>
        <dbReference type="SAM" id="MobiDB-lite"/>
    </source>
</evidence>
<feature type="compositionally biased region" description="Low complexity" evidence="1">
    <location>
        <begin position="746"/>
        <end position="760"/>
    </location>
</feature>
<feature type="region of interest" description="Disordered" evidence="1">
    <location>
        <begin position="473"/>
        <end position="500"/>
    </location>
</feature>
<sequence length="1267" mass="144497">MASTQEDESGDQDQNENQDQNQKPWLRITPVPAGHLVPNLTDPPTAVREVLQPASREEHAWRRLELEIPRPAGAIDEDSADAYAEGYEPRRGAHKDDTTEHVRGQTYAHENNLPRLLRLMVMARDHPEYQEARESKKSTKKKRKDEPEDLTDEEGNKVTMRVLVKGVTEDVQMKKNSILPRHISSQVEGWRMFMWIQYDPTITYRDIHARIRPQFRSRKRGKDGQESESIDESGSVYTYLSNRITMWIKSAAGGQFKRYERKTKTGKPTQSDMEIVKAHFASGPETVGGDDEMVAHFNTMARRGDLNKIYWNTPWRIYKRKGKDGKDEILVQQDNARVKDVYFNPDVFENDPRQRERVYMALWKSYFAKSENQDDEGEKREDEKENLGDYQSRNFDSILGMVERLEVEYRAIQTEVLLREDEDHNGSLDFAGNFAIANAREVLISTVDQLRDYGALMGLTEWWELEGLIGGTKGSSDNSQQPSNSDDTTSNHTNPTATQDIVAIDPIEQAVQFKETIASLYDELSEILLSWNTGQKRELRINQSMKRENKASTTRSCLKTLPANKSRVIGVLARHFRRCVLVVWSLQEKFKKEIDPGSQDSAKTLDYANNVSQRIVDRILSAIRVQAEFLGVSSVYYLEPFANGITDTDKHNEFWKIFQTLGQILKHELEKHLEANQIVPFYKDIKTQAYSDHLRAESLEDFRKKKRDLEKKTGKSAKPSRKNDKAAGISKERHTRAATRKRKATDAATRTGTDSGTDSDMPSTTISFGVGTSPKTPYEALSVEELLNPGRLRQELERILRAHKLAHEIPKDITSASDLICNVVQAFPDVLGHYRISVPVLYILRNIKAKSGGTGKDKQRLVIAVDGAMEKAGITRKSYVDASGDQNVANAVATQLQNNQERWATMMRAKLEWKGPRVVGDSPTDAYPHGLWLKQEIINPELDNVLRAHGMTEKIPEDKTLFHERLHHVLTELDFHDVLGHNRIAMPIINHLKEAIEIANDDEIDDEDPTYVAAQSIARDVYQALRDVGYLDKTLNTGTPGAFFNDVADQLDKISQRWIRKVREQLRSRNGTEDVRTGDDMEGEGRQYEERTADTGISQTLGNSPTTGGYSNLHLEDGTLDRAKLNHELNRVLDSHEYKNPNFPEDESFETRIQRVLHAGFVDVLGHYRILAPIVHILRTTEEDAIVHQLALAVQDAVRNAGYMVGSLENQEPEDPDSKFYHALADKLEEVQVLWTSQVRFTLRNNEEYAKAHPKDPRPKERRTLFG</sequence>
<organism evidence="2 3">
    <name type="scientific">Phyllosticta citricarpa</name>
    <dbReference type="NCBI Taxonomy" id="55181"/>
    <lineage>
        <taxon>Eukaryota</taxon>
        <taxon>Fungi</taxon>
        <taxon>Dikarya</taxon>
        <taxon>Ascomycota</taxon>
        <taxon>Pezizomycotina</taxon>
        <taxon>Dothideomycetes</taxon>
        <taxon>Dothideomycetes incertae sedis</taxon>
        <taxon>Botryosphaeriales</taxon>
        <taxon>Phyllostictaceae</taxon>
        <taxon>Phyllosticta</taxon>
    </lineage>
</organism>
<feature type="region of interest" description="Disordered" evidence="1">
    <location>
        <begin position="1"/>
        <end position="44"/>
    </location>
</feature>